<organism evidence="1 2">
    <name type="scientific">Undibacterium seohonense</name>
    <dbReference type="NCBI Taxonomy" id="1344950"/>
    <lineage>
        <taxon>Bacteria</taxon>
        <taxon>Pseudomonadati</taxon>
        <taxon>Pseudomonadota</taxon>
        <taxon>Betaproteobacteria</taxon>
        <taxon>Burkholderiales</taxon>
        <taxon>Oxalobacteraceae</taxon>
        <taxon>Undibacterium</taxon>
    </lineage>
</organism>
<proteinExistence type="predicted"/>
<accession>A0ABR6X893</accession>
<sequence length="95" mass="10935">MAKRLQRDDASSEVHHFLKLFRMRIDVAIIGRSTHEFLVKHQPDLWGKFPTLSKSHDQYDRGVLFPQVFPKGHPVLGAILQQMHVDPAWNGIVVP</sequence>
<comment type="caution">
    <text evidence="1">The sequence shown here is derived from an EMBL/GenBank/DDBJ whole genome shotgun (WGS) entry which is preliminary data.</text>
</comment>
<dbReference type="EMBL" id="JACOFW010000026">
    <property type="protein sequence ID" value="MBC3809165.1"/>
    <property type="molecule type" value="Genomic_DNA"/>
</dbReference>
<protein>
    <submittedName>
        <fullName evidence="1">Uncharacterized protein</fullName>
    </submittedName>
</protein>
<reference evidence="1 2" key="1">
    <citation type="submission" date="2020-08" db="EMBL/GenBank/DDBJ databases">
        <title>Novel species isolated from subtropical streams in China.</title>
        <authorList>
            <person name="Lu H."/>
        </authorList>
    </citation>
    <scope>NUCLEOTIDE SEQUENCE [LARGE SCALE GENOMIC DNA]</scope>
    <source>
        <strain evidence="1 2">KACC 16656</strain>
    </source>
</reference>
<evidence type="ECO:0000313" key="1">
    <source>
        <dbReference type="EMBL" id="MBC3809165.1"/>
    </source>
</evidence>
<name>A0ABR6X893_9BURK</name>
<evidence type="ECO:0000313" key="2">
    <source>
        <dbReference type="Proteomes" id="UP000648257"/>
    </source>
</evidence>
<gene>
    <name evidence="1" type="ORF">H8K52_17630</name>
</gene>
<dbReference type="Proteomes" id="UP000648257">
    <property type="component" value="Unassembled WGS sequence"/>
</dbReference>
<keyword evidence="2" id="KW-1185">Reference proteome</keyword>
<dbReference type="RefSeq" id="WP_186924225.1">
    <property type="nucleotide sequence ID" value="NZ_JACOFW010000026.1"/>
</dbReference>